<accession>A0ABP0GSF1</accession>
<evidence type="ECO:0000256" key="1">
    <source>
        <dbReference type="SAM" id="SignalP"/>
    </source>
</evidence>
<dbReference type="Gene3D" id="1.10.10.2120">
    <property type="match status" value="1"/>
</dbReference>
<name>A0ABP0GSF1_CLALP</name>
<dbReference type="Gene3D" id="3.60.60.10">
    <property type="entry name" value="Penicillin V Acylase, Chain A"/>
    <property type="match status" value="1"/>
</dbReference>
<feature type="chain" id="PRO_5046570219" description="Acid ceramidase-like protein" evidence="1">
    <location>
        <begin position="21"/>
        <end position="444"/>
    </location>
</feature>
<dbReference type="PANTHER" id="PTHR35190">
    <property type="entry name" value="PROTEIN DCD1B"/>
    <property type="match status" value="1"/>
</dbReference>
<evidence type="ECO:0000313" key="3">
    <source>
        <dbReference type="Proteomes" id="UP001642483"/>
    </source>
</evidence>
<protein>
    <recommendedName>
        <fullName evidence="4">Acid ceramidase-like protein</fullName>
    </recommendedName>
</protein>
<evidence type="ECO:0000313" key="2">
    <source>
        <dbReference type="EMBL" id="CAK8694659.1"/>
    </source>
</evidence>
<dbReference type="EMBL" id="CAWYQH010000141">
    <property type="protein sequence ID" value="CAK8694659.1"/>
    <property type="molecule type" value="Genomic_DNA"/>
</dbReference>
<keyword evidence="3" id="KW-1185">Reference proteome</keyword>
<evidence type="ECO:0008006" key="4">
    <source>
        <dbReference type="Google" id="ProtNLM"/>
    </source>
</evidence>
<dbReference type="InterPro" id="IPR047803">
    <property type="entry name" value="DCD1A/B-like"/>
</dbReference>
<organism evidence="2 3">
    <name type="scientific">Clavelina lepadiformis</name>
    <name type="common">Light-bulb sea squirt</name>
    <name type="synonym">Ascidia lepadiformis</name>
    <dbReference type="NCBI Taxonomy" id="159417"/>
    <lineage>
        <taxon>Eukaryota</taxon>
        <taxon>Metazoa</taxon>
        <taxon>Chordata</taxon>
        <taxon>Tunicata</taxon>
        <taxon>Ascidiacea</taxon>
        <taxon>Aplousobranchia</taxon>
        <taxon>Clavelinidae</taxon>
        <taxon>Clavelina</taxon>
    </lineage>
</organism>
<dbReference type="PANTHER" id="PTHR35190:SF2">
    <property type="entry name" value="PROTEIN DCD1B"/>
    <property type="match status" value="1"/>
</dbReference>
<gene>
    <name evidence="2" type="ORF">CVLEPA_LOCUS28013</name>
</gene>
<keyword evidence="1" id="KW-0732">Signal</keyword>
<reference evidence="2 3" key="1">
    <citation type="submission" date="2024-02" db="EMBL/GenBank/DDBJ databases">
        <authorList>
            <person name="Daric V."/>
            <person name="Darras S."/>
        </authorList>
    </citation>
    <scope>NUCLEOTIDE SEQUENCE [LARGE SCALE GENOMIC DNA]</scope>
</reference>
<sequence length="444" mass="49303">MKFLLLWLFFVASAWCGVLASECNGKPDADAQPNMNPINKAAPKLVASIKNGKLYKVPGNSVLNVLHVWGTPYEMGYAHGTLLKKEASMFMNQVWDYLEEQVIEAINGSVKWNFRDWFLRDVANLGVEAACDLEVLATAKYSGPYFLEEIKGLADATGLDYKKILRIHMLGELTKGSCSMFGAWGSMLPYDGVLQLRSLDWNMDGPFKNYPQITVYHPTSDQTDANGMKAQAFVNVGWTAWIGSITGVSSAKLAISEIGVSFPDATFGKESRFGVPFTYILRDILQFDYTLDDAVNRIANAHRTCDLILGVGDGKENRGFRGVQYSAGVSNFFDDQNMKPSNESWHPKIKDAVYFGMDWLCPGYNVVLAQQLQKYHGKLTAEIAIRDVVSIIQSGSTHIAIYDLTHDLMYVSFSKSDSESGPKAAYDRQFIQLDTDALFAVSSP</sequence>
<comment type="caution">
    <text evidence="2">The sequence shown here is derived from an EMBL/GenBank/DDBJ whole genome shotgun (WGS) entry which is preliminary data.</text>
</comment>
<feature type="signal peptide" evidence="1">
    <location>
        <begin position="1"/>
        <end position="20"/>
    </location>
</feature>
<proteinExistence type="predicted"/>
<dbReference type="Proteomes" id="UP001642483">
    <property type="component" value="Unassembled WGS sequence"/>
</dbReference>